<proteinExistence type="predicted"/>
<evidence type="ECO:0000313" key="2">
    <source>
        <dbReference type="EMBL" id="MCG4744066.1"/>
    </source>
</evidence>
<protein>
    <submittedName>
        <fullName evidence="2">Acyl carrier protein</fullName>
    </submittedName>
</protein>
<dbReference type="RefSeq" id="WP_165640677.1">
    <property type="nucleotide sequence ID" value="NZ_JAAITT010000003.1"/>
</dbReference>
<evidence type="ECO:0000313" key="4">
    <source>
        <dbReference type="Proteomes" id="UP000669239"/>
    </source>
</evidence>
<name>A0AAW5BIE4_9FIRM</name>
<feature type="domain" description="DUF4376" evidence="1">
    <location>
        <begin position="100"/>
        <end position="203"/>
    </location>
</feature>
<dbReference type="Pfam" id="PF14301">
    <property type="entry name" value="DUF4376"/>
    <property type="match status" value="1"/>
</dbReference>
<dbReference type="EMBL" id="JAAITT010000003">
    <property type="protein sequence ID" value="NSJ47573.1"/>
    <property type="molecule type" value="Genomic_DNA"/>
</dbReference>
<gene>
    <name evidence="3" type="ORF">G5B36_02520</name>
    <name evidence="2" type="ORF">L0N08_01410</name>
</gene>
<organism evidence="2 5">
    <name type="scientific">Enterocloster aldenensis</name>
    <dbReference type="NCBI Taxonomy" id="358742"/>
    <lineage>
        <taxon>Bacteria</taxon>
        <taxon>Bacillati</taxon>
        <taxon>Bacillota</taxon>
        <taxon>Clostridia</taxon>
        <taxon>Lachnospirales</taxon>
        <taxon>Lachnospiraceae</taxon>
        <taxon>Enterocloster</taxon>
    </lineage>
</organism>
<accession>A0AAW5BIE4</accession>
<dbReference type="EMBL" id="JAKNGE010000001">
    <property type="protein sequence ID" value="MCG4744066.1"/>
    <property type="molecule type" value="Genomic_DNA"/>
</dbReference>
<dbReference type="AlphaFoldDB" id="A0AAW5BIE4"/>
<dbReference type="Proteomes" id="UP001299608">
    <property type="component" value="Unassembled WGS sequence"/>
</dbReference>
<sequence>MEKIRIGTDEQLYEIKSIRSMSSNVMQIVFAGSVPITWGNITIYTEDGTEATTLTGYETVYRDEGQAVYLSNDGSVYQAPETPDGPGEPPEPYVPTLEELQAGKRREVAAECERLIYAGINVALTDGSVEHYALTIEDQLNLFGKLSQITAGATQLEYHADGQPCRYYSAADMQAIIQAAMWHVSYHTTYCNAINMWIAGCQTVEEVQEIFYGADVPEKYRSEVLDAYLVQIAAKIGVGEDGTPVAE</sequence>
<reference evidence="3 4" key="1">
    <citation type="journal article" date="2020" name="Cell Host Microbe">
        <title>Functional and Genomic Variation between Human-Derived Isolates of Lachnospiraceae Reveals Inter- and Intra-Species Diversity.</title>
        <authorList>
            <person name="Sorbara M.T."/>
            <person name="Littmann E.R."/>
            <person name="Fontana E."/>
            <person name="Moody T.U."/>
            <person name="Kohout C.E."/>
            <person name="Gjonbalaj M."/>
            <person name="Eaton V."/>
            <person name="Seok R."/>
            <person name="Leiner I.M."/>
            <person name="Pamer E.G."/>
        </authorList>
    </citation>
    <scope>NUCLEOTIDE SEQUENCE [LARGE SCALE GENOMIC DNA]</scope>
    <source>
        <strain evidence="3 4">MSK.1.17</strain>
    </source>
</reference>
<evidence type="ECO:0000313" key="3">
    <source>
        <dbReference type="EMBL" id="NSJ47573.1"/>
    </source>
</evidence>
<evidence type="ECO:0000313" key="5">
    <source>
        <dbReference type="Proteomes" id="UP001299608"/>
    </source>
</evidence>
<keyword evidence="4" id="KW-1185">Reference proteome</keyword>
<dbReference type="Proteomes" id="UP000669239">
    <property type="component" value="Unassembled WGS sequence"/>
</dbReference>
<evidence type="ECO:0000259" key="1">
    <source>
        <dbReference type="Pfam" id="PF14301"/>
    </source>
</evidence>
<reference evidence="3" key="2">
    <citation type="submission" date="2020-02" db="EMBL/GenBank/DDBJ databases">
        <authorList>
            <person name="Littmann E."/>
            <person name="Sorbara M."/>
        </authorList>
    </citation>
    <scope>NUCLEOTIDE SEQUENCE</scope>
    <source>
        <strain evidence="3">MSK.1.17</strain>
    </source>
</reference>
<reference evidence="2" key="3">
    <citation type="submission" date="2022-01" db="EMBL/GenBank/DDBJ databases">
        <title>Collection of gut derived symbiotic bacterial strains cultured from healthy donors.</title>
        <authorList>
            <person name="Lin H."/>
            <person name="Kohout C."/>
            <person name="Waligurski E."/>
            <person name="Pamer E.G."/>
        </authorList>
    </citation>
    <scope>NUCLEOTIDE SEQUENCE</scope>
    <source>
        <strain evidence="2">DFI.6.55</strain>
    </source>
</reference>
<comment type="caution">
    <text evidence="2">The sequence shown here is derived from an EMBL/GenBank/DDBJ whole genome shotgun (WGS) entry which is preliminary data.</text>
</comment>
<dbReference type="InterPro" id="IPR025484">
    <property type="entry name" value="DUF4376"/>
</dbReference>